<comment type="caution">
    <text evidence="1">The sequence shown here is derived from an EMBL/GenBank/DDBJ whole genome shotgun (WGS) entry which is preliminary data.</text>
</comment>
<evidence type="ECO:0000313" key="1">
    <source>
        <dbReference type="EMBL" id="KAK7073810.1"/>
    </source>
</evidence>
<dbReference type="EMBL" id="JAXCGZ010012066">
    <property type="protein sequence ID" value="KAK7073810.1"/>
    <property type="molecule type" value="Genomic_DNA"/>
</dbReference>
<accession>A0AAN9A668</accession>
<sequence length="64" mass="7006">MNANVTSHWGSKLVSLGAYPNPGTRDRVLCQEGHPAVNIAGKTALSPRDKLPLEKKFSAIRYRS</sequence>
<reference evidence="1 2" key="1">
    <citation type="submission" date="2023-11" db="EMBL/GenBank/DDBJ databases">
        <title>Halocaridina rubra genome assembly.</title>
        <authorList>
            <person name="Smith C."/>
        </authorList>
    </citation>
    <scope>NUCLEOTIDE SEQUENCE [LARGE SCALE GENOMIC DNA]</scope>
    <source>
        <strain evidence="1">EP-1</strain>
        <tissue evidence="1">Whole</tissue>
    </source>
</reference>
<organism evidence="1 2">
    <name type="scientific">Halocaridina rubra</name>
    <name type="common">Hawaiian red shrimp</name>
    <dbReference type="NCBI Taxonomy" id="373956"/>
    <lineage>
        <taxon>Eukaryota</taxon>
        <taxon>Metazoa</taxon>
        <taxon>Ecdysozoa</taxon>
        <taxon>Arthropoda</taxon>
        <taxon>Crustacea</taxon>
        <taxon>Multicrustacea</taxon>
        <taxon>Malacostraca</taxon>
        <taxon>Eumalacostraca</taxon>
        <taxon>Eucarida</taxon>
        <taxon>Decapoda</taxon>
        <taxon>Pleocyemata</taxon>
        <taxon>Caridea</taxon>
        <taxon>Atyoidea</taxon>
        <taxon>Atyidae</taxon>
        <taxon>Halocaridina</taxon>
    </lineage>
</organism>
<evidence type="ECO:0000313" key="2">
    <source>
        <dbReference type="Proteomes" id="UP001381693"/>
    </source>
</evidence>
<dbReference type="AlphaFoldDB" id="A0AAN9A668"/>
<keyword evidence="2" id="KW-1185">Reference proteome</keyword>
<protein>
    <submittedName>
        <fullName evidence="1">Uncharacterized protein</fullName>
    </submittedName>
</protein>
<proteinExistence type="predicted"/>
<name>A0AAN9A668_HALRR</name>
<gene>
    <name evidence="1" type="ORF">SK128_017598</name>
</gene>
<dbReference type="Proteomes" id="UP001381693">
    <property type="component" value="Unassembled WGS sequence"/>
</dbReference>